<keyword evidence="3" id="KW-0804">Transcription</keyword>
<accession>E6QJX6</accession>
<dbReference type="EMBL" id="CABQ01000105">
    <property type="protein sequence ID" value="CBI07543.1"/>
    <property type="molecule type" value="Genomic_DNA"/>
</dbReference>
<keyword evidence="2" id="KW-0238">DNA-binding</keyword>
<dbReference type="InterPro" id="IPR001387">
    <property type="entry name" value="Cro/C1-type_HTH"/>
</dbReference>
<gene>
    <name evidence="5" type="ORF">CARN6_0893</name>
</gene>
<organism evidence="5">
    <name type="scientific">mine drainage metagenome</name>
    <dbReference type="NCBI Taxonomy" id="410659"/>
    <lineage>
        <taxon>unclassified sequences</taxon>
        <taxon>metagenomes</taxon>
        <taxon>ecological metagenomes</taxon>
    </lineage>
</organism>
<comment type="caution">
    <text evidence="5">The sequence shown here is derived from an EMBL/GenBank/DDBJ whole genome shotgun (WGS) entry which is preliminary data.</text>
</comment>
<dbReference type="AlphaFoldDB" id="E6QJX6"/>
<dbReference type="GO" id="GO:0003700">
    <property type="term" value="F:DNA-binding transcription factor activity"/>
    <property type="evidence" value="ECO:0007669"/>
    <property type="project" value="TreeGrafter"/>
</dbReference>
<dbReference type="SUPFAM" id="SSF47413">
    <property type="entry name" value="lambda repressor-like DNA-binding domains"/>
    <property type="match status" value="1"/>
</dbReference>
<name>E6QJX6_9ZZZZ</name>
<sequence length="198" mass="22118">MATTLVAMPMREVLRCEHCSLVQFRTSNSMCRRCHKALDAEEPVAVIASLSSMEPGETSDDAGFRVATLVKEVRKARHLSQRQLASRMQVPRTYISKIENGKAMPTLGSLERLAEALEVNICQLVRDGRSRRLEEVSQILADPFLAELAQFLPGLEPIHRSMLLNQARDLARDLVREQVREQARGAASLQAVGRLRTA</sequence>
<protein>
    <submittedName>
        <fullName evidence="5">Transcriptional regulator, XRE family</fullName>
    </submittedName>
</protein>
<evidence type="ECO:0000256" key="1">
    <source>
        <dbReference type="ARBA" id="ARBA00023015"/>
    </source>
</evidence>
<reference evidence="5" key="1">
    <citation type="submission" date="2009-10" db="EMBL/GenBank/DDBJ databases">
        <title>Diversity of trophic interactions inside an arsenic-rich microbial ecosystem.</title>
        <authorList>
            <person name="Bertin P.N."/>
            <person name="Heinrich-Salmeron A."/>
            <person name="Pelletier E."/>
            <person name="Goulhen-Chollet F."/>
            <person name="Arsene-Ploetze F."/>
            <person name="Gallien S."/>
            <person name="Calteau A."/>
            <person name="Vallenet D."/>
            <person name="Casiot C."/>
            <person name="Chane-Woon-Ming B."/>
            <person name="Giloteaux L."/>
            <person name="Barakat M."/>
            <person name="Bonnefoy V."/>
            <person name="Bruneel O."/>
            <person name="Chandler M."/>
            <person name="Cleiss J."/>
            <person name="Duran R."/>
            <person name="Elbaz-Poulichet F."/>
            <person name="Fonknechten N."/>
            <person name="Lauga B."/>
            <person name="Mornico D."/>
            <person name="Ortet P."/>
            <person name="Schaeffer C."/>
            <person name="Siguier P."/>
            <person name="Alexander Thil Smith A."/>
            <person name="Van Dorsselaer A."/>
            <person name="Weissenbach J."/>
            <person name="Medigue C."/>
            <person name="Le Paslier D."/>
        </authorList>
    </citation>
    <scope>NUCLEOTIDE SEQUENCE</scope>
</reference>
<dbReference type="SMART" id="SM00530">
    <property type="entry name" value="HTH_XRE"/>
    <property type="match status" value="1"/>
</dbReference>
<dbReference type="GO" id="GO:0005829">
    <property type="term" value="C:cytosol"/>
    <property type="evidence" value="ECO:0007669"/>
    <property type="project" value="TreeGrafter"/>
</dbReference>
<evidence type="ECO:0000256" key="2">
    <source>
        <dbReference type="ARBA" id="ARBA00023125"/>
    </source>
</evidence>
<evidence type="ECO:0000313" key="5">
    <source>
        <dbReference type="EMBL" id="CBI07543.1"/>
    </source>
</evidence>
<dbReference type="PROSITE" id="PS50943">
    <property type="entry name" value="HTH_CROC1"/>
    <property type="match status" value="1"/>
</dbReference>
<keyword evidence="1" id="KW-0805">Transcription regulation</keyword>
<evidence type="ECO:0000256" key="3">
    <source>
        <dbReference type="ARBA" id="ARBA00023163"/>
    </source>
</evidence>
<proteinExistence type="predicted"/>
<dbReference type="InterPro" id="IPR010982">
    <property type="entry name" value="Lambda_DNA-bd_dom_sf"/>
</dbReference>
<dbReference type="PANTHER" id="PTHR46797">
    <property type="entry name" value="HTH-TYPE TRANSCRIPTIONAL REGULATOR"/>
    <property type="match status" value="1"/>
</dbReference>
<dbReference type="PANTHER" id="PTHR46797:SF23">
    <property type="entry name" value="HTH-TYPE TRANSCRIPTIONAL REGULATOR SUTR"/>
    <property type="match status" value="1"/>
</dbReference>
<dbReference type="Pfam" id="PF01381">
    <property type="entry name" value="HTH_3"/>
    <property type="match status" value="1"/>
</dbReference>
<dbReference type="GO" id="GO:0003677">
    <property type="term" value="F:DNA binding"/>
    <property type="evidence" value="ECO:0007669"/>
    <property type="project" value="UniProtKB-KW"/>
</dbReference>
<evidence type="ECO:0000259" key="4">
    <source>
        <dbReference type="PROSITE" id="PS50943"/>
    </source>
</evidence>
<feature type="domain" description="HTH cro/C1-type" evidence="4">
    <location>
        <begin position="70"/>
        <end position="124"/>
    </location>
</feature>
<dbReference type="CDD" id="cd00093">
    <property type="entry name" value="HTH_XRE"/>
    <property type="match status" value="1"/>
</dbReference>
<dbReference type="InterPro" id="IPR050807">
    <property type="entry name" value="TransReg_Diox_bact_type"/>
</dbReference>
<dbReference type="Gene3D" id="1.10.260.40">
    <property type="entry name" value="lambda repressor-like DNA-binding domains"/>
    <property type="match status" value="1"/>
</dbReference>